<protein>
    <submittedName>
        <fullName evidence="1">Uncharacterized protein</fullName>
    </submittedName>
</protein>
<reference evidence="1 2" key="1">
    <citation type="submission" date="2019-05" db="EMBL/GenBank/DDBJ databases">
        <authorList>
            <person name="Lee S.D."/>
        </authorList>
    </citation>
    <scope>NUCLEOTIDE SEQUENCE [LARGE SCALE GENOMIC DNA]</scope>
    <source>
        <strain evidence="1 2">C5-26</strain>
    </source>
</reference>
<keyword evidence="2" id="KW-1185">Reference proteome</keyword>
<accession>A0A563E067</accession>
<comment type="caution">
    <text evidence="1">The sequence shown here is derived from an EMBL/GenBank/DDBJ whole genome shotgun (WGS) entry which is preliminary data.</text>
</comment>
<gene>
    <name evidence="1" type="ORF">FGL98_11770</name>
</gene>
<evidence type="ECO:0000313" key="1">
    <source>
        <dbReference type="EMBL" id="TWP35907.1"/>
    </source>
</evidence>
<sequence length="427" mass="46397">MVRAHADTYYYLIWDRVPGTTRSNPEISQESWNNLPEFADKAARMGVSVIVYLVPPSETVRQNYKPFGWDYSRWFRAVGRIAARHTSIVGVAMDDIASNLVIPGTVTPEQHKFTVRGLEAAMTDARATAPWLKFFAVLYARDILGPGSVIPYLRTVLNGVIYPFAGPDQVHGAPQNTTDPSGVLSSVKRVRASTSCVEGSCWEVHIGRAAVSGATASMAKTISVGGSDTIRIYYSDDRTVPSQGTYTLSLNLDGQPVMLSRGPDVRGMHSARATLRLGVVKKGGRLRLTVRRSHGVERLTVVVNGLSIDHRGRSTTVDLTRGASRSAPSSGVDSQFVHPLKLISMYYCAPFGAEDHTPGAAGFTYVESVLGQMVGALKDQDIDGLVAYRLDLRRGPQTAGVAETSTFGLVQRTYASLVKYRAIAESR</sequence>
<dbReference type="AlphaFoldDB" id="A0A563E067"/>
<organism evidence="1 2">
    <name type="scientific">Leekyejoonella antrihumi</name>
    <dbReference type="NCBI Taxonomy" id="1660198"/>
    <lineage>
        <taxon>Bacteria</taxon>
        <taxon>Bacillati</taxon>
        <taxon>Actinomycetota</taxon>
        <taxon>Actinomycetes</taxon>
        <taxon>Micrococcales</taxon>
        <taxon>Dermacoccaceae</taxon>
        <taxon>Leekyejoonella</taxon>
    </lineage>
</organism>
<reference evidence="1 2" key="2">
    <citation type="submission" date="2019-08" db="EMBL/GenBank/DDBJ databases">
        <title>Jejuicoccus antrihumi gen. nov., sp. nov., a new member of the family Dermacoccaceae isolated from a cave.</title>
        <authorList>
            <person name="Schumann P."/>
            <person name="Kim I.S."/>
        </authorList>
    </citation>
    <scope>NUCLEOTIDE SEQUENCE [LARGE SCALE GENOMIC DNA]</scope>
    <source>
        <strain evidence="1 2">C5-26</strain>
    </source>
</reference>
<dbReference type="RefSeq" id="WP_146316969.1">
    <property type="nucleotide sequence ID" value="NZ_VCQV01000015.1"/>
</dbReference>
<dbReference type="EMBL" id="VCQV01000015">
    <property type="protein sequence ID" value="TWP35907.1"/>
    <property type="molecule type" value="Genomic_DNA"/>
</dbReference>
<proteinExistence type="predicted"/>
<dbReference type="Proteomes" id="UP000320244">
    <property type="component" value="Unassembled WGS sequence"/>
</dbReference>
<dbReference type="OrthoDB" id="3494876at2"/>
<name>A0A563E067_9MICO</name>
<evidence type="ECO:0000313" key="2">
    <source>
        <dbReference type="Proteomes" id="UP000320244"/>
    </source>
</evidence>